<evidence type="ECO:0000256" key="2">
    <source>
        <dbReference type="SAM" id="MobiDB-lite"/>
    </source>
</evidence>
<dbReference type="RefSeq" id="XP_007296581.1">
    <property type="nucleotide sequence ID" value="XM_007296519.1"/>
</dbReference>
<evidence type="ECO:0000256" key="1">
    <source>
        <dbReference type="SAM" id="Coils"/>
    </source>
</evidence>
<evidence type="ECO:0000313" key="4">
    <source>
        <dbReference type="Proteomes" id="UP000006753"/>
    </source>
</evidence>
<dbReference type="AlphaFoldDB" id="K1XLC2"/>
<name>K1XLC2_MARBU</name>
<feature type="compositionally biased region" description="Acidic residues" evidence="2">
    <location>
        <begin position="391"/>
        <end position="402"/>
    </location>
</feature>
<keyword evidence="1" id="KW-0175">Coiled coil</keyword>
<gene>
    <name evidence="3" type="ORF">MBM_08692</name>
</gene>
<reference evidence="3 4" key="1">
    <citation type="journal article" date="2012" name="BMC Genomics">
        <title>Sequencing the genome of Marssonina brunnea reveals fungus-poplar co-evolution.</title>
        <authorList>
            <person name="Zhu S."/>
            <person name="Cao Y.-Z."/>
            <person name="Jiang C."/>
            <person name="Tan B.-Y."/>
            <person name="Wang Z."/>
            <person name="Feng S."/>
            <person name="Zhang L."/>
            <person name="Su X.-H."/>
            <person name="Brejova B."/>
            <person name="Vinar T."/>
            <person name="Xu M."/>
            <person name="Wang M.-X."/>
            <person name="Zhang S.-G."/>
            <person name="Huang M.-R."/>
            <person name="Wu R."/>
            <person name="Zhou Y."/>
        </authorList>
    </citation>
    <scope>NUCLEOTIDE SEQUENCE [LARGE SCALE GENOMIC DNA]</scope>
    <source>
        <strain evidence="3 4">MB_m1</strain>
    </source>
</reference>
<feature type="region of interest" description="Disordered" evidence="2">
    <location>
        <begin position="391"/>
        <end position="410"/>
    </location>
</feature>
<dbReference type="InParanoid" id="K1XLC2"/>
<organism evidence="3 4">
    <name type="scientific">Marssonina brunnea f. sp. multigermtubi (strain MB_m1)</name>
    <name type="common">Marssonina leaf spot fungus</name>
    <dbReference type="NCBI Taxonomy" id="1072389"/>
    <lineage>
        <taxon>Eukaryota</taxon>
        <taxon>Fungi</taxon>
        <taxon>Dikarya</taxon>
        <taxon>Ascomycota</taxon>
        <taxon>Pezizomycotina</taxon>
        <taxon>Leotiomycetes</taxon>
        <taxon>Helotiales</taxon>
        <taxon>Drepanopezizaceae</taxon>
        <taxon>Drepanopeziza</taxon>
    </lineage>
</organism>
<dbReference type="KEGG" id="mbe:MBM_08692"/>
<feature type="region of interest" description="Disordered" evidence="2">
    <location>
        <begin position="256"/>
        <end position="277"/>
    </location>
</feature>
<dbReference type="OrthoDB" id="10372302at2759"/>
<feature type="region of interest" description="Disordered" evidence="2">
    <location>
        <begin position="183"/>
        <end position="235"/>
    </location>
</feature>
<feature type="region of interest" description="Disordered" evidence="2">
    <location>
        <begin position="122"/>
        <end position="141"/>
    </location>
</feature>
<feature type="coiled-coil region" evidence="1">
    <location>
        <begin position="364"/>
        <end position="391"/>
    </location>
</feature>
<evidence type="ECO:0000313" key="3">
    <source>
        <dbReference type="EMBL" id="EKD13249.1"/>
    </source>
</evidence>
<sequence>MRPSSQRPYRKPDERVRKPAHQNSEVRDRVDETANMSSGWTGLSGQASPFNPSRFAAYQYGASGTSVSDPYGPMSHAGPSVPSSWAPIAGSPYKISVWMPNPAATSNSSTTFNQNWNQTSSNYPPFSTPTEAGPSLYPNYPSLSTPTEASLSLYPDPEGYYNSLSSAPAYPIYSPAPTPSAYAPYSPPDTGLLLQTSPSENVPAPDHVLDSRSYDGDYANLVSPSPERAASPPPPDIVISPLRARPSAFQGLLESIERDETPSPAAPEVERYANPRANRSAYGKEYVQITEDELHQIRPDYGKMKRLVGFVNAEKGIRSKKGKGRKNVHLTFVEQRALNTLRIKAGRPALMRVKRSREDQADWDKAAKVRNAELESKLDQEREEIREMEMMEEAADEGEFGDEAWGAEWR</sequence>
<dbReference type="EMBL" id="JH921451">
    <property type="protein sequence ID" value="EKD13249.1"/>
    <property type="molecule type" value="Genomic_DNA"/>
</dbReference>
<feature type="region of interest" description="Disordered" evidence="2">
    <location>
        <begin position="1"/>
        <end position="48"/>
    </location>
</feature>
<dbReference type="HOGENOM" id="CLU_670991_0_0_1"/>
<keyword evidence="4" id="KW-1185">Reference proteome</keyword>
<feature type="compositionally biased region" description="Polar residues" evidence="2">
    <location>
        <begin position="34"/>
        <end position="48"/>
    </location>
</feature>
<dbReference type="Proteomes" id="UP000006753">
    <property type="component" value="Unassembled WGS sequence"/>
</dbReference>
<protein>
    <submittedName>
        <fullName evidence="3">Uncharacterized protein</fullName>
    </submittedName>
</protein>
<proteinExistence type="predicted"/>
<dbReference type="GeneID" id="18764627"/>
<accession>K1XLC2</accession>